<protein>
    <submittedName>
        <fullName evidence="2">Uncharacterized protein</fullName>
    </submittedName>
</protein>
<accession>A0A4Y2HU16</accession>
<comment type="caution">
    <text evidence="2">The sequence shown here is derived from an EMBL/GenBank/DDBJ whole genome shotgun (WGS) entry which is preliminary data.</text>
</comment>
<evidence type="ECO:0000313" key="3">
    <source>
        <dbReference type="Proteomes" id="UP000499080"/>
    </source>
</evidence>
<feature type="region of interest" description="Disordered" evidence="1">
    <location>
        <begin position="59"/>
        <end position="84"/>
    </location>
</feature>
<dbReference type="AlphaFoldDB" id="A0A4Y2HU16"/>
<reference evidence="2 3" key="1">
    <citation type="journal article" date="2019" name="Sci. Rep.">
        <title>Orb-weaving spider Araneus ventricosus genome elucidates the spidroin gene catalogue.</title>
        <authorList>
            <person name="Kono N."/>
            <person name="Nakamura H."/>
            <person name="Ohtoshi R."/>
            <person name="Moran D.A.P."/>
            <person name="Shinohara A."/>
            <person name="Yoshida Y."/>
            <person name="Fujiwara M."/>
            <person name="Mori M."/>
            <person name="Tomita M."/>
            <person name="Arakawa K."/>
        </authorList>
    </citation>
    <scope>NUCLEOTIDE SEQUENCE [LARGE SCALE GENOMIC DNA]</scope>
</reference>
<evidence type="ECO:0000313" key="2">
    <source>
        <dbReference type="EMBL" id="GBM68891.1"/>
    </source>
</evidence>
<organism evidence="2 3">
    <name type="scientific">Araneus ventricosus</name>
    <name type="common">Orbweaver spider</name>
    <name type="synonym">Epeira ventricosa</name>
    <dbReference type="NCBI Taxonomy" id="182803"/>
    <lineage>
        <taxon>Eukaryota</taxon>
        <taxon>Metazoa</taxon>
        <taxon>Ecdysozoa</taxon>
        <taxon>Arthropoda</taxon>
        <taxon>Chelicerata</taxon>
        <taxon>Arachnida</taxon>
        <taxon>Araneae</taxon>
        <taxon>Araneomorphae</taxon>
        <taxon>Entelegynae</taxon>
        <taxon>Araneoidea</taxon>
        <taxon>Araneidae</taxon>
        <taxon>Araneus</taxon>
    </lineage>
</organism>
<sequence>MTTTLSSGEMTVGEKLNPSKAVNYNSPLNYPRKNENVAETDINRYKYIGNCRSKKIILPGESNLPRDRRGTHHHTRGHDFSSVRHRDESRRILNNFLRLITVVYKTPFFRERHLFFC</sequence>
<feature type="region of interest" description="Disordered" evidence="1">
    <location>
        <begin position="1"/>
        <end position="33"/>
    </location>
</feature>
<dbReference type="EMBL" id="BGPR01104211">
    <property type="protein sequence ID" value="GBM68891.1"/>
    <property type="molecule type" value="Genomic_DNA"/>
</dbReference>
<name>A0A4Y2HU16_ARAVE</name>
<keyword evidence="3" id="KW-1185">Reference proteome</keyword>
<evidence type="ECO:0000256" key="1">
    <source>
        <dbReference type="SAM" id="MobiDB-lite"/>
    </source>
</evidence>
<dbReference type="Proteomes" id="UP000499080">
    <property type="component" value="Unassembled WGS sequence"/>
</dbReference>
<proteinExistence type="predicted"/>
<gene>
    <name evidence="2" type="ORF">AVEN_36326_1</name>
</gene>